<accession>A0A0F8ZXS2</accession>
<comment type="caution">
    <text evidence="1">The sequence shown here is derived from an EMBL/GenBank/DDBJ whole genome shotgun (WGS) entry which is preliminary data.</text>
</comment>
<organism evidence="1">
    <name type="scientific">marine sediment metagenome</name>
    <dbReference type="NCBI Taxonomy" id="412755"/>
    <lineage>
        <taxon>unclassified sequences</taxon>
        <taxon>metagenomes</taxon>
        <taxon>ecological metagenomes</taxon>
    </lineage>
</organism>
<dbReference type="EMBL" id="LAZR01060891">
    <property type="protein sequence ID" value="KKK64731.1"/>
    <property type="molecule type" value="Genomic_DNA"/>
</dbReference>
<sequence>MKTTRKLSYFLLGMVLSFALQQGFSQGTRWTSTHQTDLAGRLITATAENTFAALSSTGQTPSFNVVALSPTSHTLQILLTGSPTGCAVQLEGSLDNANWENLSGTQNCTSVTMFHVVNRTVAYVRGNLTTLSGGSTPTVQFLYKGVK</sequence>
<name>A0A0F8ZXS2_9ZZZZ</name>
<reference evidence="1" key="1">
    <citation type="journal article" date="2015" name="Nature">
        <title>Complex archaea that bridge the gap between prokaryotes and eukaryotes.</title>
        <authorList>
            <person name="Spang A."/>
            <person name="Saw J.H."/>
            <person name="Jorgensen S.L."/>
            <person name="Zaremba-Niedzwiedzka K."/>
            <person name="Martijn J."/>
            <person name="Lind A.E."/>
            <person name="van Eijk R."/>
            <person name="Schleper C."/>
            <person name="Guy L."/>
            <person name="Ettema T.J."/>
        </authorList>
    </citation>
    <scope>NUCLEOTIDE SEQUENCE</scope>
</reference>
<gene>
    <name evidence="1" type="ORF">LCGC14_2981250</name>
</gene>
<evidence type="ECO:0000313" key="1">
    <source>
        <dbReference type="EMBL" id="KKK64731.1"/>
    </source>
</evidence>
<proteinExistence type="predicted"/>
<dbReference type="AlphaFoldDB" id="A0A0F8ZXS2"/>
<protein>
    <submittedName>
        <fullName evidence="1">Uncharacterized protein</fullName>
    </submittedName>
</protein>